<dbReference type="Gene3D" id="1.25.40.10">
    <property type="entry name" value="Tetratricopeptide repeat domain"/>
    <property type="match status" value="2"/>
</dbReference>
<dbReference type="PANTHER" id="PTHR44943:SF8">
    <property type="entry name" value="TPR REPEAT-CONTAINING PROTEIN MJ0263"/>
    <property type="match status" value="1"/>
</dbReference>
<dbReference type="InterPro" id="IPR011990">
    <property type="entry name" value="TPR-like_helical_dom_sf"/>
</dbReference>
<reference evidence="4" key="1">
    <citation type="submission" date="2018-06" db="EMBL/GenBank/DDBJ databases">
        <authorList>
            <person name="Zhirakovskaya E."/>
        </authorList>
    </citation>
    <scope>NUCLEOTIDE SEQUENCE</scope>
</reference>
<evidence type="ECO:0000313" key="4">
    <source>
        <dbReference type="EMBL" id="VAX23998.1"/>
    </source>
</evidence>
<dbReference type="InterPro" id="IPR051685">
    <property type="entry name" value="Ycf3/AcsC/BcsC/TPR_MFPF"/>
</dbReference>
<evidence type="ECO:0000259" key="3">
    <source>
        <dbReference type="PROSITE" id="PS50110"/>
    </source>
</evidence>
<keyword evidence="2" id="KW-0802">TPR repeat</keyword>
<gene>
    <name evidence="4" type="ORF">MNBD_NITROSPINAE04-1700</name>
</gene>
<evidence type="ECO:0000256" key="2">
    <source>
        <dbReference type="ARBA" id="ARBA00022803"/>
    </source>
</evidence>
<dbReference type="PROSITE" id="PS50005">
    <property type="entry name" value="TPR"/>
    <property type="match status" value="5"/>
</dbReference>
<dbReference type="EMBL" id="UOGA01000259">
    <property type="protein sequence ID" value="VAX23998.1"/>
    <property type="molecule type" value="Genomic_DNA"/>
</dbReference>
<organism evidence="4">
    <name type="scientific">hydrothermal vent metagenome</name>
    <dbReference type="NCBI Taxonomy" id="652676"/>
    <lineage>
        <taxon>unclassified sequences</taxon>
        <taxon>metagenomes</taxon>
        <taxon>ecological metagenomes</taxon>
    </lineage>
</organism>
<dbReference type="InterPro" id="IPR001789">
    <property type="entry name" value="Sig_transdc_resp-reg_receiver"/>
</dbReference>
<dbReference type="PANTHER" id="PTHR44943">
    <property type="entry name" value="CELLULOSE SYNTHASE OPERON PROTEIN C"/>
    <property type="match status" value="1"/>
</dbReference>
<dbReference type="Gene3D" id="3.40.50.2300">
    <property type="match status" value="1"/>
</dbReference>
<dbReference type="PROSITE" id="PS50110">
    <property type="entry name" value="RESPONSE_REGULATORY"/>
    <property type="match status" value="1"/>
</dbReference>
<dbReference type="Pfam" id="PF14559">
    <property type="entry name" value="TPR_19"/>
    <property type="match status" value="1"/>
</dbReference>
<dbReference type="SUPFAM" id="SSF48452">
    <property type="entry name" value="TPR-like"/>
    <property type="match status" value="1"/>
</dbReference>
<feature type="domain" description="Response regulatory" evidence="3">
    <location>
        <begin position="8"/>
        <end position="125"/>
    </location>
</feature>
<keyword evidence="1" id="KW-0677">Repeat</keyword>
<dbReference type="Pfam" id="PF13432">
    <property type="entry name" value="TPR_16"/>
    <property type="match status" value="2"/>
</dbReference>
<sequence>MVQDIKETRILLADNLTEIMNIREQLREFGFNSFTEVSNGLQALTTIKKYKPGVIIANLNLPKYSGLQILNSVKADPSLANIKFIMTTAKLNKREMAELAKDGVTNILQRPFTAERLKERLYELFGLSPEDLINAAVELAGEARKLFDEERYDEALKLYFKAVESHPLPDYYFMLARCYQETGLLDQAIASFKNAFESDHKHPEARSYLEKAKKKRDERNRLIALEAKATMKNSTADDHVGLGKAYLNDEKVEKANSAFIKAVAKEPDNMEVRTQIGNAYLDSGLDGKAEEIFKEAIDIKPDSIHLYNRMAIALRRQNKHSDAIDLYVKALGIEPKDEGLYYNLARALAESGQKQKALKALNKALLIDPEFAEAIKLRKEYQSGNTELVK</sequence>
<dbReference type="GO" id="GO:0000160">
    <property type="term" value="P:phosphorelay signal transduction system"/>
    <property type="evidence" value="ECO:0007669"/>
    <property type="project" value="InterPro"/>
</dbReference>
<dbReference type="Pfam" id="PF00072">
    <property type="entry name" value="Response_reg"/>
    <property type="match status" value="1"/>
</dbReference>
<proteinExistence type="predicted"/>
<dbReference type="SMART" id="SM00028">
    <property type="entry name" value="TPR"/>
    <property type="match status" value="6"/>
</dbReference>
<dbReference type="InterPro" id="IPR019734">
    <property type="entry name" value="TPR_rpt"/>
</dbReference>
<dbReference type="AlphaFoldDB" id="A0A3B1CJ21"/>
<dbReference type="InterPro" id="IPR011006">
    <property type="entry name" value="CheY-like_superfamily"/>
</dbReference>
<dbReference type="SUPFAM" id="SSF52172">
    <property type="entry name" value="CheY-like"/>
    <property type="match status" value="1"/>
</dbReference>
<dbReference type="SMART" id="SM00448">
    <property type="entry name" value="REC"/>
    <property type="match status" value="1"/>
</dbReference>
<name>A0A3B1CJ21_9ZZZZ</name>
<accession>A0A3B1CJ21</accession>
<protein>
    <recommendedName>
        <fullName evidence="3">Response regulatory domain-containing protein</fullName>
    </recommendedName>
</protein>
<evidence type="ECO:0000256" key="1">
    <source>
        <dbReference type="ARBA" id="ARBA00022737"/>
    </source>
</evidence>